<keyword evidence="3" id="KW-1185">Reference proteome</keyword>
<reference evidence="2" key="1">
    <citation type="submission" date="2021-03" db="EMBL/GenBank/DDBJ databases">
        <authorList>
            <person name="Tagirdzhanova G."/>
        </authorList>
    </citation>
    <scope>NUCLEOTIDE SEQUENCE</scope>
</reference>
<proteinExistence type="predicted"/>
<gene>
    <name evidence="2" type="ORF">GOMPHAMPRED_001844</name>
</gene>
<dbReference type="AlphaFoldDB" id="A0A8H3F9J6"/>
<dbReference type="EMBL" id="CAJPDQ010000014">
    <property type="protein sequence ID" value="CAF9919530.1"/>
    <property type="molecule type" value="Genomic_DNA"/>
</dbReference>
<sequence length="605" mass="68453">MEGLQSPQSSSNAIYRLHNFDELVKRLNTVFILYQIPLSEGRPIVFDEFRCNHALNLRLLLSIRSSDLLESDLMVSNFELHDLGLRLPENPLNVNPTCDYGIKIRRAFQDELGTVFINTSLEVLGLATVLHVVERTISWLEPLLSPDGIRQVQANITAALQPSSVLSQPLVTICERSHDLQRQASKPSLYNNVLSSRRSDFTNFRADVELRPEFSAYNFDKEFPADALDRWVLEARSQGHEPTLMECTQKLKRLEIDYKVYRHERGYPPPPVSARYGYIDHALSRQYRESRATNQRTRTSLRLRPMQQPMTFRQEAEMLVAATTTLPRRIVPQKYYQTIANTSQRPIFNEPKLNRSQSNFAMLAMNSPASLPKTPRRRLAFTGSPLKRQNRLQITIGTPSRFTHEISGAGLKSWNEMAKAVEAANTRALHPPRDDSIQENLFNLARANSSNLVEGQVKASGSNVATKRRASDIRSPSPPQDTAFGKAIAREPAKIHKDCTDNACHRPVLASTAFDESMGEKARVGFEQQTSTSLEDRDAKVEALLTQLLLMQDVFRKARESLAASVGSQFIEKVTDIAVAYGWFRANFEDHVDNKTNKGDRTRSS</sequence>
<accession>A0A8H3F9J6</accession>
<evidence type="ECO:0000256" key="1">
    <source>
        <dbReference type="SAM" id="MobiDB-lite"/>
    </source>
</evidence>
<protein>
    <submittedName>
        <fullName evidence="2">Uncharacterized protein</fullName>
    </submittedName>
</protein>
<dbReference type="Proteomes" id="UP000664169">
    <property type="component" value="Unassembled WGS sequence"/>
</dbReference>
<evidence type="ECO:0000313" key="2">
    <source>
        <dbReference type="EMBL" id="CAF9919530.1"/>
    </source>
</evidence>
<evidence type="ECO:0000313" key="3">
    <source>
        <dbReference type="Proteomes" id="UP000664169"/>
    </source>
</evidence>
<organism evidence="2 3">
    <name type="scientific">Gomphillus americanus</name>
    <dbReference type="NCBI Taxonomy" id="1940652"/>
    <lineage>
        <taxon>Eukaryota</taxon>
        <taxon>Fungi</taxon>
        <taxon>Dikarya</taxon>
        <taxon>Ascomycota</taxon>
        <taxon>Pezizomycotina</taxon>
        <taxon>Lecanoromycetes</taxon>
        <taxon>OSLEUM clade</taxon>
        <taxon>Ostropomycetidae</taxon>
        <taxon>Ostropales</taxon>
        <taxon>Graphidaceae</taxon>
        <taxon>Gomphilloideae</taxon>
        <taxon>Gomphillus</taxon>
    </lineage>
</organism>
<feature type="region of interest" description="Disordered" evidence="1">
    <location>
        <begin position="458"/>
        <end position="484"/>
    </location>
</feature>
<name>A0A8H3F9J6_9LECA</name>
<comment type="caution">
    <text evidence="2">The sequence shown here is derived from an EMBL/GenBank/DDBJ whole genome shotgun (WGS) entry which is preliminary data.</text>
</comment>